<sequence>MTHRTTTARDTARVEIPTFGRALRRLRDDRGVSREQLAYTAGVSASYVTHLEKGDRDRPARPVVEALLRCLDRIRAISAAERRHVFDLAGLSLPGEPTVPNLRAAITGEQRHALHLFRPHLAAYVDQCGNVLEANAEWDAALPGIRQDANLFRWMFGNALARQHQVDWDTEARKYIRWLRATYGRNAADPALTALVDELSGFADFRRIWSEDGVDFPPSARVQRLRDPATGRVRCFQIQTAGLHCTAFPNHIAVILGLEIRRSGHGRLP</sequence>
<dbReference type="Gene3D" id="1.10.260.40">
    <property type="entry name" value="lambda repressor-like DNA-binding domains"/>
    <property type="match status" value="1"/>
</dbReference>
<dbReference type="InterPro" id="IPR001387">
    <property type="entry name" value="Cro/C1-type_HTH"/>
</dbReference>
<reference evidence="2 3" key="1">
    <citation type="submission" date="2018-09" db="EMBL/GenBank/DDBJ databases">
        <title>Nocardia yunnanensis sp. nov., an actinomycete isolated from a soil sample.</title>
        <authorList>
            <person name="Zhang J."/>
        </authorList>
    </citation>
    <scope>NUCLEOTIDE SEQUENCE [LARGE SCALE GENOMIC DNA]</scope>
    <source>
        <strain evidence="2 3">CFHS0054</strain>
    </source>
</reference>
<evidence type="ECO:0000313" key="2">
    <source>
        <dbReference type="EMBL" id="AYF76742.1"/>
    </source>
</evidence>
<organism evidence="2 3">
    <name type="scientific">Nocardia yunnanensis</name>
    <dbReference type="NCBI Taxonomy" id="2382165"/>
    <lineage>
        <taxon>Bacteria</taxon>
        <taxon>Bacillati</taxon>
        <taxon>Actinomycetota</taxon>
        <taxon>Actinomycetes</taxon>
        <taxon>Mycobacteriales</taxon>
        <taxon>Nocardiaceae</taxon>
        <taxon>Nocardia</taxon>
    </lineage>
</organism>
<dbReference type="PANTHER" id="PTHR35010">
    <property type="entry name" value="BLL4672 PROTEIN-RELATED"/>
    <property type="match status" value="1"/>
</dbReference>
<dbReference type="OrthoDB" id="4144527at2"/>
<dbReference type="PANTHER" id="PTHR35010:SF2">
    <property type="entry name" value="BLL4672 PROTEIN"/>
    <property type="match status" value="1"/>
</dbReference>
<dbReference type="SUPFAM" id="SSF47413">
    <property type="entry name" value="lambda repressor-like DNA-binding domains"/>
    <property type="match status" value="1"/>
</dbReference>
<keyword evidence="3" id="KW-1185">Reference proteome</keyword>
<dbReference type="InterPro" id="IPR010982">
    <property type="entry name" value="Lambda_DNA-bd_dom_sf"/>
</dbReference>
<dbReference type="RefSeq" id="WP_120740542.1">
    <property type="nucleotide sequence ID" value="NZ_CP032568.1"/>
</dbReference>
<gene>
    <name evidence="2" type="ORF">D7D52_26295</name>
</gene>
<dbReference type="PROSITE" id="PS50943">
    <property type="entry name" value="HTH_CROC1"/>
    <property type="match status" value="1"/>
</dbReference>
<dbReference type="EMBL" id="CP032568">
    <property type="protein sequence ID" value="AYF76742.1"/>
    <property type="molecule type" value="Genomic_DNA"/>
</dbReference>
<dbReference type="AlphaFoldDB" id="A0A386ZFS8"/>
<dbReference type="InterPro" id="IPR041413">
    <property type="entry name" value="MLTR_LBD"/>
</dbReference>
<name>A0A386ZFS8_9NOCA</name>
<dbReference type="Gene3D" id="3.30.450.180">
    <property type="match status" value="1"/>
</dbReference>
<dbReference type="Proteomes" id="UP000267164">
    <property type="component" value="Chromosome"/>
</dbReference>
<dbReference type="SMART" id="SM00530">
    <property type="entry name" value="HTH_XRE"/>
    <property type="match status" value="1"/>
</dbReference>
<proteinExistence type="predicted"/>
<accession>A0A386ZFS8</accession>
<dbReference type="GO" id="GO:0003677">
    <property type="term" value="F:DNA binding"/>
    <property type="evidence" value="ECO:0007669"/>
    <property type="project" value="InterPro"/>
</dbReference>
<dbReference type="CDD" id="cd00093">
    <property type="entry name" value="HTH_XRE"/>
    <property type="match status" value="1"/>
</dbReference>
<dbReference type="KEGG" id="nyu:D7D52_26295"/>
<feature type="domain" description="HTH cro/C1-type" evidence="1">
    <location>
        <begin position="23"/>
        <end position="77"/>
    </location>
</feature>
<evidence type="ECO:0000313" key="3">
    <source>
        <dbReference type="Proteomes" id="UP000267164"/>
    </source>
</evidence>
<dbReference type="Pfam" id="PF17765">
    <property type="entry name" value="MLTR_LBD"/>
    <property type="match status" value="1"/>
</dbReference>
<protein>
    <submittedName>
        <fullName evidence="2">XRE family transcriptional regulator</fullName>
    </submittedName>
</protein>
<evidence type="ECO:0000259" key="1">
    <source>
        <dbReference type="PROSITE" id="PS50943"/>
    </source>
</evidence>
<dbReference type="Pfam" id="PF13560">
    <property type="entry name" value="HTH_31"/>
    <property type="match status" value="1"/>
</dbReference>